<dbReference type="EMBL" id="FUKW01000080">
    <property type="protein sequence ID" value="SJN31999.1"/>
    <property type="molecule type" value="Genomic_DNA"/>
</dbReference>
<accession>A0A1R4JJ11</accession>
<dbReference type="PRINTS" id="PR00701">
    <property type="entry name" value="60KDINNERMP"/>
</dbReference>
<evidence type="ECO:0000256" key="2">
    <source>
        <dbReference type="ARBA" id="ARBA00022448"/>
    </source>
</evidence>
<feature type="transmembrane region" description="Helical" evidence="12">
    <location>
        <begin position="69"/>
        <end position="95"/>
    </location>
</feature>
<feature type="transmembrane region" description="Helical" evidence="12">
    <location>
        <begin position="150"/>
        <end position="170"/>
    </location>
</feature>
<evidence type="ECO:0000256" key="10">
    <source>
        <dbReference type="ARBA" id="ARBA00023186"/>
    </source>
</evidence>
<gene>
    <name evidence="12" type="primary">yidC</name>
    <name evidence="15" type="ORF">FM115_05655</name>
</gene>
<evidence type="ECO:0000256" key="4">
    <source>
        <dbReference type="ARBA" id="ARBA00022692"/>
    </source>
</evidence>
<dbReference type="GO" id="GO:0032977">
    <property type="term" value="F:membrane insertase activity"/>
    <property type="evidence" value="ECO:0007669"/>
    <property type="project" value="InterPro"/>
</dbReference>
<evidence type="ECO:0000256" key="5">
    <source>
        <dbReference type="ARBA" id="ARBA00022729"/>
    </source>
</evidence>
<comment type="similarity">
    <text evidence="12">Belongs to the OXA1/ALB3/YidC family. Type 2 subfamily.</text>
</comment>
<keyword evidence="13" id="KW-0175">Coiled coil</keyword>
<comment type="subcellular location">
    <subcellularLocation>
        <location evidence="1 12">Cell membrane</location>
        <topology evidence="1 12">Multi-pass membrane protein</topology>
    </subcellularLocation>
</comment>
<dbReference type="AlphaFoldDB" id="A0A1R4JJ11"/>
<keyword evidence="5 12" id="KW-0732">Signal</keyword>
<dbReference type="Pfam" id="PF02096">
    <property type="entry name" value="60KD_IMP"/>
    <property type="match status" value="1"/>
</dbReference>
<organism evidence="15 16">
    <name type="scientific">Marinilactibacillus psychrotolerans 42ea</name>
    <dbReference type="NCBI Taxonomy" id="1255609"/>
    <lineage>
        <taxon>Bacteria</taxon>
        <taxon>Bacillati</taxon>
        <taxon>Bacillota</taxon>
        <taxon>Bacilli</taxon>
        <taxon>Lactobacillales</taxon>
        <taxon>Carnobacteriaceae</taxon>
        <taxon>Marinilactibacillus</taxon>
    </lineage>
</organism>
<evidence type="ECO:0000256" key="6">
    <source>
        <dbReference type="ARBA" id="ARBA00022927"/>
    </source>
</evidence>
<keyword evidence="10 12" id="KW-0143">Chaperone</keyword>
<name>A0A1R4JJ11_9LACT</name>
<dbReference type="InterPro" id="IPR001708">
    <property type="entry name" value="YidC/ALB3/OXA1/COX18"/>
</dbReference>
<keyword evidence="6 12" id="KW-0653">Protein transport</keyword>
<dbReference type="GO" id="GO:0015031">
    <property type="term" value="P:protein transport"/>
    <property type="evidence" value="ECO:0007669"/>
    <property type="project" value="UniProtKB-KW"/>
</dbReference>
<dbReference type="PANTHER" id="PTHR12428">
    <property type="entry name" value="OXA1"/>
    <property type="match status" value="1"/>
</dbReference>
<evidence type="ECO:0000256" key="7">
    <source>
        <dbReference type="ARBA" id="ARBA00022989"/>
    </source>
</evidence>
<evidence type="ECO:0000256" key="13">
    <source>
        <dbReference type="SAM" id="Coils"/>
    </source>
</evidence>
<feature type="transmembrane region" description="Helical" evidence="12">
    <location>
        <begin position="241"/>
        <end position="259"/>
    </location>
</feature>
<reference evidence="15 16" key="1">
    <citation type="submission" date="2017-02" db="EMBL/GenBank/DDBJ databases">
        <authorList>
            <person name="Peterson S.W."/>
        </authorList>
    </citation>
    <scope>NUCLEOTIDE SEQUENCE [LARGE SCALE GENOMIC DNA]</scope>
    <source>
        <strain evidence="15 16">42ea</strain>
    </source>
</reference>
<keyword evidence="3 12" id="KW-1003">Cell membrane</keyword>
<proteinExistence type="inferred from homology"/>
<dbReference type="PANTHER" id="PTHR12428:SF65">
    <property type="entry name" value="CYTOCHROME C OXIDASE ASSEMBLY PROTEIN COX18, MITOCHONDRIAL"/>
    <property type="match status" value="1"/>
</dbReference>
<evidence type="ECO:0000259" key="14">
    <source>
        <dbReference type="Pfam" id="PF02096"/>
    </source>
</evidence>
<dbReference type="CDD" id="cd20070">
    <property type="entry name" value="5TM_YidC_Alb3"/>
    <property type="match status" value="1"/>
</dbReference>
<feature type="transmembrane region" description="Helical" evidence="12">
    <location>
        <begin position="217"/>
        <end position="235"/>
    </location>
</feature>
<dbReference type="InterPro" id="IPR047196">
    <property type="entry name" value="YidC_ALB_C"/>
</dbReference>
<feature type="transmembrane region" description="Helical" evidence="12">
    <location>
        <begin position="182"/>
        <end position="205"/>
    </location>
</feature>
<dbReference type="InterPro" id="IPR023060">
    <property type="entry name" value="YidC/YidC1/YidC2_Firmicutes"/>
</dbReference>
<sequence>MIYNRFSAQEFGKEVKELSNLFKKRKRLLLMFSMLGLVLFLAACGTSDITADSEGFWDGIIIYNFARFIIWVSSIFGNNYGIGIIIVTIIIRALLIPITHFQQKNMQQMNEINPQLTELRETYSSKDVETQEKLRAEQQRLYKEAGVNPFLGFLPLIVQMPVFIALYQSVNRTPILATGDFLWVNLGAPDPLYILPILAGLFTLANSHLMSMGRAQAGGKFITYVMPLFIVLITFRLSSALALYFVASNGFAVLQTLLLQNPFKIRKERELKEQQQREAEVERRRALRKAQKLGRNIRK</sequence>
<feature type="domain" description="Membrane insertase YidC/Oxa/ALB C-terminal" evidence="14">
    <location>
        <begin position="80"/>
        <end position="260"/>
    </location>
</feature>
<evidence type="ECO:0000256" key="8">
    <source>
        <dbReference type="ARBA" id="ARBA00023136"/>
    </source>
</evidence>
<evidence type="ECO:0000256" key="9">
    <source>
        <dbReference type="ARBA" id="ARBA00023139"/>
    </source>
</evidence>
<comment type="function">
    <text evidence="12">Required for the insertion and/or proper folding and/or complex formation of integral membrane proteins into the membrane. Involved in integration of membrane proteins that insert both dependently and independently of the Sec translocase complex, as well as at least some lipoproteins.</text>
</comment>
<evidence type="ECO:0000256" key="11">
    <source>
        <dbReference type="ARBA" id="ARBA00023288"/>
    </source>
</evidence>
<keyword evidence="9" id="KW-0564">Palmitate</keyword>
<keyword evidence="11" id="KW-0449">Lipoprotein</keyword>
<keyword evidence="4 12" id="KW-0812">Transmembrane</keyword>
<evidence type="ECO:0000256" key="3">
    <source>
        <dbReference type="ARBA" id="ARBA00022475"/>
    </source>
</evidence>
<dbReference type="NCBIfam" id="TIGR03592">
    <property type="entry name" value="yidC_oxa1_cterm"/>
    <property type="match status" value="1"/>
</dbReference>
<dbReference type="HAMAP" id="MF_01811">
    <property type="entry name" value="YidC_type2"/>
    <property type="match status" value="1"/>
</dbReference>
<keyword evidence="2 12" id="KW-0813">Transport</keyword>
<dbReference type="GO" id="GO:0051205">
    <property type="term" value="P:protein insertion into membrane"/>
    <property type="evidence" value="ECO:0007669"/>
    <property type="project" value="TreeGrafter"/>
</dbReference>
<dbReference type="Proteomes" id="UP000195611">
    <property type="component" value="Unassembled WGS sequence"/>
</dbReference>
<dbReference type="GO" id="GO:0005886">
    <property type="term" value="C:plasma membrane"/>
    <property type="evidence" value="ECO:0007669"/>
    <property type="project" value="UniProtKB-SubCell"/>
</dbReference>
<dbReference type="InterPro" id="IPR028055">
    <property type="entry name" value="YidC/Oxa/ALB_C"/>
</dbReference>
<evidence type="ECO:0000313" key="16">
    <source>
        <dbReference type="Proteomes" id="UP000195611"/>
    </source>
</evidence>
<evidence type="ECO:0000256" key="12">
    <source>
        <dbReference type="HAMAP-Rule" id="MF_01811"/>
    </source>
</evidence>
<feature type="coiled-coil region" evidence="13">
    <location>
        <begin position="264"/>
        <end position="296"/>
    </location>
</feature>
<evidence type="ECO:0000256" key="1">
    <source>
        <dbReference type="ARBA" id="ARBA00004651"/>
    </source>
</evidence>
<protein>
    <recommendedName>
        <fullName evidence="12">Membrane protein insertase YidC</fullName>
    </recommendedName>
    <alternativeName>
        <fullName evidence="12">Foldase YidC</fullName>
    </alternativeName>
    <alternativeName>
        <fullName evidence="12">Membrane integrase YidC</fullName>
    </alternativeName>
    <alternativeName>
        <fullName evidence="12">Membrane protein YidC</fullName>
    </alternativeName>
</protein>
<keyword evidence="8 12" id="KW-0472">Membrane</keyword>
<evidence type="ECO:0000313" key="15">
    <source>
        <dbReference type="EMBL" id="SJN31999.1"/>
    </source>
</evidence>
<feature type="transmembrane region" description="Helical" evidence="12">
    <location>
        <begin position="28"/>
        <end position="49"/>
    </location>
</feature>
<keyword evidence="7 12" id="KW-1133">Transmembrane helix</keyword>